<dbReference type="GO" id="GO:0004527">
    <property type="term" value="F:exonuclease activity"/>
    <property type="evidence" value="ECO:0007669"/>
    <property type="project" value="UniProtKB-KW"/>
</dbReference>
<protein>
    <submittedName>
        <fullName evidence="2">Exonuclease SbcC</fullName>
    </submittedName>
</protein>
<feature type="compositionally biased region" description="Basic and acidic residues" evidence="1">
    <location>
        <begin position="1"/>
        <end position="17"/>
    </location>
</feature>
<feature type="compositionally biased region" description="Pro residues" evidence="1">
    <location>
        <begin position="32"/>
        <end position="45"/>
    </location>
</feature>
<accession>A0A9W4H3N0</accession>
<proteinExistence type="predicted"/>
<name>A0A9W4H3N0_9ACTN</name>
<feature type="region of interest" description="Disordered" evidence="1">
    <location>
        <begin position="1"/>
        <end position="89"/>
    </location>
</feature>
<keyword evidence="2" id="KW-0269">Exonuclease</keyword>
<evidence type="ECO:0000256" key="1">
    <source>
        <dbReference type="SAM" id="MobiDB-lite"/>
    </source>
</evidence>
<evidence type="ECO:0000313" key="3">
    <source>
        <dbReference type="Proteomes" id="UP001153328"/>
    </source>
</evidence>
<gene>
    <name evidence="2" type="ORF">SBRY_50039</name>
</gene>
<sequence length="114" mass="11781">MAYPEPGRRGRPGRDRPGLPGAARGPHRPGQPSHPGPPQRFPRPGLPGAGRPGVGLHGGPDRQDPALRGLGAALGRGAYGPARPRRASVTCGVPGTCDRRTVPRAQVAMRPCSP</sequence>
<dbReference type="Proteomes" id="UP001153328">
    <property type="component" value="Unassembled WGS sequence"/>
</dbReference>
<feature type="compositionally biased region" description="Low complexity" evidence="1">
    <location>
        <begin position="18"/>
        <end position="30"/>
    </location>
</feature>
<dbReference type="EMBL" id="CAJVAX010000019">
    <property type="protein sequence ID" value="CAG7649206.1"/>
    <property type="molecule type" value="Genomic_DNA"/>
</dbReference>
<evidence type="ECO:0000313" key="2">
    <source>
        <dbReference type="EMBL" id="CAG7649206.1"/>
    </source>
</evidence>
<reference evidence="2" key="1">
    <citation type="submission" date="2021-06" db="EMBL/GenBank/DDBJ databases">
        <authorList>
            <person name="Arsene-Ploetze F."/>
        </authorList>
    </citation>
    <scope>NUCLEOTIDE SEQUENCE</scope>
    <source>
        <strain evidence="2">SBRY1</strain>
    </source>
</reference>
<keyword evidence="2" id="KW-0378">Hydrolase</keyword>
<keyword evidence="2" id="KW-0540">Nuclease</keyword>
<dbReference type="AlphaFoldDB" id="A0A9W4H3N0"/>
<keyword evidence="3" id="KW-1185">Reference proteome</keyword>
<feature type="compositionally biased region" description="Gly residues" evidence="1">
    <location>
        <begin position="47"/>
        <end position="58"/>
    </location>
</feature>
<comment type="caution">
    <text evidence="2">The sequence shown here is derived from an EMBL/GenBank/DDBJ whole genome shotgun (WGS) entry which is preliminary data.</text>
</comment>
<organism evidence="2 3">
    <name type="scientific">Actinacidiphila bryophytorum</name>
    <dbReference type="NCBI Taxonomy" id="1436133"/>
    <lineage>
        <taxon>Bacteria</taxon>
        <taxon>Bacillati</taxon>
        <taxon>Actinomycetota</taxon>
        <taxon>Actinomycetes</taxon>
        <taxon>Kitasatosporales</taxon>
        <taxon>Streptomycetaceae</taxon>
        <taxon>Actinacidiphila</taxon>
    </lineage>
</organism>